<name>A0A426X1W9_ENSVE</name>
<feature type="compositionally biased region" description="Basic and acidic residues" evidence="1">
    <location>
        <begin position="168"/>
        <end position="190"/>
    </location>
</feature>
<sequence>MNKWLDEVQKEVTKSNEEAGESSKRGSPFAREIQDKPIPISFRLPTLESYDESSDSTEHVAAFRAQMTLYDSSDALMCRIFPTTFRGPARMWYSRLGTEASPHGATLRTYLKVAKEEGRRVELQPVATTNSTPQFHENRDFPPDTGEGTPGTPESHQDPEVVYPCIPDPDREDKGGQAEREENRRWWIKL</sequence>
<dbReference type="PANTHER" id="PTHR33223">
    <property type="entry name" value="CCHC-TYPE DOMAIN-CONTAINING PROTEIN"/>
    <property type="match status" value="1"/>
</dbReference>
<feature type="compositionally biased region" description="Basic and acidic residues" evidence="1">
    <location>
        <begin position="1"/>
        <end position="24"/>
    </location>
</feature>
<feature type="region of interest" description="Disordered" evidence="1">
    <location>
        <begin position="1"/>
        <end position="37"/>
    </location>
</feature>
<dbReference type="Proteomes" id="UP000287651">
    <property type="component" value="Unassembled WGS sequence"/>
</dbReference>
<evidence type="ECO:0000313" key="2">
    <source>
        <dbReference type="EMBL" id="RRT33468.1"/>
    </source>
</evidence>
<evidence type="ECO:0000313" key="3">
    <source>
        <dbReference type="Proteomes" id="UP000287651"/>
    </source>
</evidence>
<dbReference type="EMBL" id="AMZH03028956">
    <property type="protein sequence ID" value="RRT33468.1"/>
    <property type="molecule type" value="Genomic_DNA"/>
</dbReference>
<accession>A0A426X1W9</accession>
<gene>
    <name evidence="2" type="ORF">B296_00057254</name>
</gene>
<feature type="region of interest" description="Disordered" evidence="1">
    <location>
        <begin position="123"/>
        <end position="190"/>
    </location>
</feature>
<feature type="compositionally biased region" description="Polar residues" evidence="1">
    <location>
        <begin position="126"/>
        <end position="135"/>
    </location>
</feature>
<evidence type="ECO:0000256" key="1">
    <source>
        <dbReference type="SAM" id="MobiDB-lite"/>
    </source>
</evidence>
<dbReference type="AlphaFoldDB" id="A0A426X1W9"/>
<feature type="compositionally biased region" description="Low complexity" evidence="1">
    <location>
        <begin position="143"/>
        <end position="154"/>
    </location>
</feature>
<evidence type="ECO:0008006" key="4">
    <source>
        <dbReference type="Google" id="ProtNLM"/>
    </source>
</evidence>
<organism evidence="2 3">
    <name type="scientific">Ensete ventricosum</name>
    <name type="common">Abyssinian banana</name>
    <name type="synonym">Musa ensete</name>
    <dbReference type="NCBI Taxonomy" id="4639"/>
    <lineage>
        <taxon>Eukaryota</taxon>
        <taxon>Viridiplantae</taxon>
        <taxon>Streptophyta</taxon>
        <taxon>Embryophyta</taxon>
        <taxon>Tracheophyta</taxon>
        <taxon>Spermatophyta</taxon>
        <taxon>Magnoliopsida</taxon>
        <taxon>Liliopsida</taxon>
        <taxon>Zingiberales</taxon>
        <taxon>Musaceae</taxon>
        <taxon>Ensete</taxon>
    </lineage>
</organism>
<protein>
    <recommendedName>
        <fullName evidence="4">Retrotransposon gag domain-containing protein</fullName>
    </recommendedName>
</protein>
<proteinExistence type="predicted"/>
<reference evidence="2 3" key="1">
    <citation type="journal article" date="2014" name="Agronomy (Basel)">
        <title>A Draft Genome Sequence for Ensete ventricosum, the Drought-Tolerant Tree Against Hunger.</title>
        <authorList>
            <person name="Harrison J."/>
            <person name="Moore K.A."/>
            <person name="Paszkiewicz K."/>
            <person name="Jones T."/>
            <person name="Grant M."/>
            <person name="Ambacheew D."/>
            <person name="Muzemil S."/>
            <person name="Studholme D.J."/>
        </authorList>
    </citation>
    <scope>NUCLEOTIDE SEQUENCE [LARGE SCALE GENOMIC DNA]</scope>
</reference>
<dbReference type="PANTHER" id="PTHR33223:SF10">
    <property type="entry name" value="AMINOTRANSFERASE-LIKE PLANT MOBILE DOMAIN-CONTAINING PROTEIN"/>
    <property type="match status" value="1"/>
</dbReference>
<comment type="caution">
    <text evidence="2">The sequence shown here is derived from an EMBL/GenBank/DDBJ whole genome shotgun (WGS) entry which is preliminary data.</text>
</comment>